<reference evidence="2 3" key="1">
    <citation type="submission" date="2015-07" db="EMBL/GenBank/DDBJ databases">
        <authorList>
            <person name="Cajimat M.N.B."/>
            <person name="Milazzo M.L."/>
            <person name="Fulhorst C.F."/>
        </authorList>
    </citation>
    <scope>NUCLEOTIDE SEQUENCE [LARGE SCALE GENOMIC DNA]</scope>
    <source>
        <strain evidence="2">Single colony</strain>
    </source>
</reference>
<dbReference type="AlphaFoldDB" id="A0A0K3CGX7"/>
<feature type="compositionally biased region" description="Basic and acidic residues" evidence="1">
    <location>
        <begin position="672"/>
        <end position="684"/>
    </location>
</feature>
<dbReference type="EMBL" id="CWKI01000007">
    <property type="protein sequence ID" value="CTR07842.1"/>
    <property type="molecule type" value="Genomic_DNA"/>
</dbReference>
<dbReference type="GO" id="GO:0035303">
    <property type="term" value="P:regulation of dephosphorylation"/>
    <property type="evidence" value="ECO:0007669"/>
    <property type="project" value="TreeGrafter"/>
</dbReference>
<dbReference type="Pfam" id="PF03134">
    <property type="entry name" value="TB2_DP1_HVA22"/>
    <property type="match status" value="1"/>
</dbReference>
<dbReference type="InterPro" id="IPR038511">
    <property type="entry name" value="TAP42/TAP46-like_sf"/>
</dbReference>
<accession>A0A0K3CGX7</accession>
<dbReference type="PANTHER" id="PTHR10933">
    <property type="entry name" value="IMMUNOGLOBULIN-BINDING PROTEIN 1"/>
    <property type="match status" value="1"/>
</dbReference>
<dbReference type="Proteomes" id="UP000199069">
    <property type="component" value="Unassembled WGS sequence"/>
</dbReference>
<dbReference type="InterPro" id="IPR007304">
    <property type="entry name" value="TAP46-like"/>
</dbReference>
<dbReference type="GO" id="GO:0051721">
    <property type="term" value="F:protein phosphatase 2A binding"/>
    <property type="evidence" value="ECO:0007669"/>
    <property type="project" value="TreeGrafter"/>
</dbReference>
<name>A0A0K3CGX7_RHOTO</name>
<dbReference type="Pfam" id="PF04177">
    <property type="entry name" value="TAP42"/>
    <property type="match status" value="1"/>
</dbReference>
<proteinExistence type="predicted"/>
<evidence type="ECO:0000256" key="1">
    <source>
        <dbReference type="SAM" id="MobiDB-lite"/>
    </source>
</evidence>
<dbReference type="GO" id="GO:0005829">
    <property type="term" value="C:cytosol"/>
    <property type="evidence" value="ECO:0007669"/>
    <property type="project" value="TreeGrafter"/>
</dbReference>
<feature type="compositionally biased region" description="Basic and acidic residues" evidence="1">
    <location>
        <begin position="362"/>
        <end position="373"/>
    </location>
</feature>
<feature type="compositionally biased region" description="Low complexity" evidence="1">
    <location>
        <begin position="179"/>
        <end position="188"/>
    </location>
</feature>
<feature type="compositionally biased region" description="Low complexity" evidence="1">
    <location>
        <begin position="709"/>
        <end position="729"/>
    </location>
</feature>
<gene>
    <name evidence="2" type="primary">FGENESH: predicted gene_7.88</name>
    <name evidence="2" type="ORF">BN2166_0037030</name>
</gene>
<feature type="compositionally biased region" description="Acidic residues" evidence="1">
    <location>
        <begin position="194"/>
        <end position="208"/>
    </location>
</feature>
<dbReference type="InterPro" id="IPR004345">
    <property type="entry name" value="TB2_DP1_HVA22"/>
</dbReference>
<feature type="region of interest" description="Disordered" evidence="1">
    <location>
        <begin position="661"/>
        <end position="795"/>
    </location>
</feature>
<evidence type="ECO:0000313" key="2">
    <source>
        <dbReference type="EMBL" id="CTR07842.1"/>
    </source>
</evidence>
<feature type="region of interest" description="Disordered" evidence="1">
    <location>
        <begin position="253"/>
        <end position="284"/>
    </location>
</feature>
<feature type="region of interest" description="Disordered" evidence="1">
    <location>
        <begin position="157"/>
        <end position="208"/>
    </location>
</feature>
<feature type="compositionally biased region" description="Basic and acidic residues" evidence="1">
    <location>
        <begin position="264"/>
        <end position="284"/>
    </location>
</feature>
<protein>
    <submittedName>
        <fullName evidence="2">BY PROTMAP: gi|342320550|gb|EGU12490.1| Serine/threonine protein phosphatase PP2A-associated protein [Rhodotorula glutinis ATCC 204091]</fullName>
    </submittedName>
</protein>
<dbReference type="PANTHER" id="PTHR10933:SF9">
    <property type="entry name" value="IMMUNOGLOBULIN-BINDING PROTEIN 1"/>
    <property type="match status" value="1"/>
</dbReference>
<dbReference type="Gene3D" id="1.25.40.540">
    <property type="entry name" value="TAP42-like family"/>
    <property type="match status" value="1"/>
</dbReference>
<keyword evidence="3" id="KW-1185">Reference proteome</keyword>
<dbReference type="STRING" id="5286.A0A0K3CGX7"/>
<evidence type="ECO:0000313" key="3">
    <source>
        <dbReference type="Proteomes" id="UP000199069"/>
    </source>
</evidence>
<organism evidence="2 3">
    <name type="scientific">Rhodotorula toruloides</name>
    <name type="common">Yeast</name>
    <name type="synonym">Rhodosporidium toruloides</name>
    <dbReference type="NCBI Taxonomy" id="5286"/>
    <lineage>
        <taxon>Eukaryota</taxon>
        <taxon>Fungi</taxon>
        <taxon>Dikarya</taxon>
        <taxon>Basidiomycota</taxon>
        <taxon>Pucciniomycotina</taxon>
        <taxon>Microbotryomycetes</taxon>
        <taxon>Sporidiobolales</taxon>
        <taxon>Sporidiobolaceae</taxon>
        <taxon>Rhodotorula</taxon>
    </lineage>
</organism>
<feature type="region of interest" description="Disordered" evidence="1">
    <location>
        <begin position="350"/>
        <end position="390"/>
    </location>
</feature>
<dbReference type="GO" id="GO:0009966">
    <property type="term" value="P:regulation of signal transduction"/>
    <property type="evidence" value="ECO:0007669"/>
    <property type="project" value="InterPro"/>
</dbReference>
<sequence length="795" mass="86732">MQGSDELSLGQLLSRSLRNADKCANAPAPNDHAVQSLITQTLSDLTLCASLISHLGILSPNETVEDISTRNLRCVLVPALQGQLALLVRTKGGVERLEWLNRAKGYLRAFVEDVEKYEVVGEERRGVLRGPGVAEMDPARRRAGKIAQFKMEKEIKTTLEELRTRRRKRRTRGSALPVSSSSSSSSSSTPAPTEELDDYPSSSDDEDATESVARPLLLNLLTLHYIRSHAELGSIEQEIEILEHGMKMSEIPSQGPGTAAGLSGDKRIGHAGEKEKDEEESRWRLDRLPEKDAEPVLSPDGKVLRPFTILPSTSSTNALSTRLRLQSEIFRPSHRLPTMTIDEFLEQEQERGNVLQGGGPKTSDEVEQARKDEAAEEGEDDTAAGYAREEAGLRKKREWDDYTDQHRKGEGNITTSAILYPLFASYKALRPPQSVGRSSQEQHEQMERWLMFWCVMAGVWVWEDWAEWSVRWFPFYHEVKTLAILWLVLPQVQVSHPDVPDAHDNSIELLHGASYIYINYLSPFLTAHEADIDAALSDARSSATRMGLNYLQLAFRKLRAAVLGSFLAEQEAAAAGAPAAHRPPVLAEPGVAMDEQAVPAAAASRLAALATGWLRSYGPAAIAAGTAILRPLGQNGAGGRASEAKNHGAEEQDFVDEIGTASGTRAAGAGGEQRRRAPRTRREELEAELASLSGNSSDENGSDYHRRPSPSSSASSWSHPAALSPASPAGRPDPVAQRVANEASLLSASSSFEEIRREEVGEYGGAARPAGHRKSGSWFGWRGEGATASQKDKSA</sequence>